<dbReference type="InterPro" id="IPR001077">
    <property type="entry name" value="COMT_C"/>
</dbReference>
<evidence type="ECO:0000259" key="4">
    <source>
        <dbReference type="Pfam" id="PF00891"/>
    </source>
</evidence>
<organism evidence="5 6">
    <name type="scientific">Hirsutella minnesotensis 3608</name>
    <dbReference type="NCBI Taxonomy" id="1043627"/>
    <lineage>
        <taxon>Eukaryota</taxon>
        <taxon>Fungi</taxon>
        <taxon>Dikarya</taxon>
        <taxon>Ascomycota</taxon>
        <taxon>Pezizomycotina</taxon>
        <taxon>Sordariomycetes</taxon>
        <taxon>Hypocreomycetidae</taxon>
        <taxon>Hypocreales</taxon>
        <taxon>Ophiocordycipitaceae</taxon>
        <taxon>Hirsutella</taxon>
    </lineage>
</organism>
<dbReference type="PANTHER" id="PTHR43712">
    <property type="entry name" value="PUTATIVE (AFU_ORTHOLOGUE AFUA_4G14580)-RELATED"/>
    <property type="match status" value="1"/>
</dbReference>
<dbReference type="GO" id="GO:0008171">
    <property type="term" value="F:O-methyltransferase activity"/>
    <property type="evidence" value="ECO:0007669"/>
    <property type="project" value="InterPro"/>
</dbReference>
<keyword evidence="3" id="KW-0949">S-adenosyl-L-methionine</keyword>
<evidence type="ECO:0000313" key="6">
    <source>
        <dbReference type="Proteomes" id="UP000054481"/>
    </source>
</evidence>
<evidence type="ECO:0000256" key="2">
    <source>
        <dbReference type="ARBA" id="ARBA00022679"/>
    </source>
</evidence>
<dbReference type="PROSITE" id="PS51683">
    <property type="entry name" value="SAM_OMT_II"/>
    <property type="match status" value="1"/>
</dbReference>
<dbReference type="SUPFAM" id="SSF53335">
    <property type="entry name" value="S-adenosyl-L-methionine-dependent methyltransferases"/>
    <property type="match status" value="1"/>
</dbReference>
<keyword evidence="2" id="KW-0808">Transferase</keyword>
<dbReference type="EMBL" id="KQ030652">
    <property type="protein sequence ID" value="KJZ70065.1"/>
    <property type="molecule type" value="Genomic_DNA"/>
</dbReference>
<keyword evidence="1" id="KW-0489">Methyltransferase</keyword>
<dbReference type="Gene3D" id="3.40.50.150">
    <property type="entry name" value="Vaccinia Virus protein VP39"/>
    <property type="match status" value="1"/>
</dbReference>
<dbReference type="InterPro" id="IPR029063">
    <property type="entry name" value="SAM-dependent_MTases_sf"/>
</dbReference>
<dbReference type="OrthoDB" id="2410195at2759"/>
<proteinExistence type="predicted"/>
<evidence type="ECO:0000256" key="1">
    <source>
        <dbReference type="ARBA" id="ARBA00022603"/>
    </source>
</evidence>
<sequence length="116" mass="12781">MAHDIFSPQPVKEAQVYLMRRLLNDFPDEAVSEILQNTKAAMGTDSRLLISEVMLPESVVPGEHAASHWLNFAAMAIGGRVRTVQEYKALLDEAGLAVENVYTCVGQCMMVEAKSK</sequence>
<keyword evidence="6" id="KW-1185">Reference proteome</keyword>
<dbReference type="AlphaFoldDB" id="A0A0F7ZJY5"/>
<accession>A0A0F7ZJY5</accession>
<evidence type="ECO:0000313" key="5">
    <source>
        <dbReference type="EMBL" id="KJZ70065.1"/>
    </source>
</evidence>
<feature type="domain" description="O-methyltransferase C-terminal" evidence="4">
    <location>
        <begin position="4"/>
        <end position="96"/>
    </location>
</feature>
<dbReference type="PANTHER" id="PTHR43712:SF2">
    <property type="entry name" value="O-METHYLTRANSFERASE CICE"/>
    <property type="match status" value="1"/>
</dbReference>
<reference evidence="5 6" key="1">
    <citation type="journal article" date="2014" name="Genome Biol. Evol.">
        <title>Comparative genomics and transcriptomics analyses reveal divergent lifestyle features of nematode endoparasitic fungus Hirsutella minnesotensis.</title>
        <authorList>
            <person name="Lai Y."/>
            <person name="Liu K."/>
            <person name="Zhang X."/>
            <person name="Zhang X."/>
            <person name="Li K."/>
            <person name="Wang N."/>
            <person name="Shu C."/>
            <person name="Wu Y."/>
            <person name="Wang C."/>
            <person name="Bushley K.E."/>
            <person name="Xiang M."/>
            <person name="Liu X."/>
        </authorList>
    </citation>
    <scope>NUCLEOTIDE SEQUENCE [LARGE SCALE GENOMIC DNA]</scope>
    <source>
        <strain evidence="5 6">3608</strain>
    </source>
</reference>
<protein>
    <recommendedName>
        <fullName evidence="4">O-methyltransferase C-terminal domain-containing protein</fullName>
    </recommendedName>
</protein>
<dbReference type="InterPro" id="IPR016461">
    <property type="entry name" value="COMT-like"/>
</dbReference>
<evidence type="ECO:0000256" key="3">
    <source>
        <dbReference type="ARBA" id="ARBA00022691"/>
    </source>
</evidence>
<dbReference type="Proteomes" id="UP000054481">
    <property type="component" value="Unassembled WGS sequence"/>
</dbReference>
<gene>
    <name evidence="5" type="ORF">HIM_10548</name>
</gene>
<dbReference type="GO" id="GO:0032259">
    <property type="term" value="P:methylation"/>
    <property type="evidence" value="ECO:0007669"/>
    <property type="project" value="UniProtKB-KW"/>
</dbReference>
<dbReference type="Pfam" id="PF00891">
    <property type="entry name" value="Methyltransf_2"/>
    <property type="match status" value="1"/>
</dbReference>
<name>A0A0F7ZJY5_9HYPO</name>